<dbReference type="Proteomes" id="UP000036403">
    <property type="component" value="Unassembled WGS sequence"/>
</dbReference>
<comment type="caution">
    <text evidence="2">The sequence shown here is derived from an EMBL/GenBank/DDBJ whole genome shotgun (WGS) entry which is preliminary data.</text>
</comment>
<dbReference type="OrthoDB" id="10616992at2759"/>
<dbReference type="PaxDb" id="67767-A0A0J7MVY1"/>
<sequence>MNIHTLNVVPLLIDSISIGLRSVIDSSLLLLVAFVLIVMLLMLFVSGKGGGGGGIEIFELFLEGGVGGGGGGGGGRVGRAVVILGGGGLDGKVLCIDGILDTAFGDVLRGKLDGMLGDGEDTLRRFGGKGGALRV</sequence>
<name>A0A0J7MVY1_LASNI</name>
<keyword evidence="1" id="KW-0472">Membrane</keyword>
<evidence type="ECO:0000313" key="3">
    <source>
        <dbReference type="Proteomes" id="UP000036403"/>
    </source>
</evidence>
<dbReference type="AlphaFoldDB" id="A0A0J7MVY1"/>
<evidence type="ECO:0000256" key="1">
    <source>
        <dbReference type="SAM" id="Phobius"/>
    </source>
</evidence>
<protein>
    <submittedName>
        <fullName evidence="2">Uncharacterized protein</fullName>
    </submittedName>
</protein>
<dbReference type="EMBL" id="LBMM01015948">
    <property type="protein sequence ID" value="KMQ84610.1"/>
    <property type="molecule type" value="Genomic_DNA"/>
</dbReference>
<keyword evidence="1" id="KW-0812">Transmembrane</keyword>
<accession>A0A0J7MVY1</accession>
<keyword evidence="3" id="KW-1185">Reference proteome</keyword>
<organism evidence="2 3">
    <name type="scientific">Lasius niger</name>
    <name type="common">Black garden ant</name>
    <dbReference type="NCBI Taxonomy" id="67767"/>
    <lineage>
        <taxon>Eukaryota</taxon>
        <taxon>Metazoa</taxon>
        <taxon>Ecdysozoa</taxon>
        <taxon>Arthropoda</taxon>
        <taxon>Hexapoda</taxon>
        <taxon>Insecta</taxon>
        <taxon>Pterygota</taxon>
        <taxon>Neoptera</taxon>
        <taxon>Endopterygota</taxon>
        <taxon>Hymenoptera</taxon>
        <taxon>Apocrita</taxon>
        <taxon>Aculeata</taxon>
        <taxon>Formicoidea</taxon>
        <taxon>Formicidae</taxon>
        <taxon>Formicinae</taxon>
        <taxon>Lasius</taxon>
        <taxon>Lasius</taxon>
    </lineage>
</organism>
<evidence type="ECO:0000313" key="2">
    <source>
        <dbReference type="EMBL" id="KMQ84610.1"/>
    </source>
</evidence>
<feature type="transmembrane region" description="Helical" evidence="1">
    <location>
        <begin position="27"/>
        <end position="45"/>
    </location>
</feature>
<keyword evidence="1" id="KW-1133">Transmembrane helix</keyword>
<proteinExistence type="predicted"/>
<reference evidence="2 3" key="1">
    <citation type="submission" date="2015-04" db="EMBL/GenBank/DDBJ databases">
        <title>Lasius niger genome sequencing.</title>
        <authorList>
            <person name="Konorov E.A."/>
            <person name="Nikitin M.A."/>
            <person name="Kirill M.V."/>
            <person name="Chang P."/>
        </authorList>
    </citation>
    <scope>NUCLEOTIDE SEQUENCE [LARGE SCALE GENOMIC DNA]</scope>
    <source>
        <tissue evidence="2">Whole</tissue>
    </source>
</reference>
<gene>
    <name evidence="2" type="ORF">RF55_17461</name>
</gene>